<protein>
    <recommendedName>
        <fullName evidence="8">Tryptophan synthase alpha chain</fullName>
        <ecNumber evidence="8">4.2.1.20</ecNumber>
    </recommendedName>
</protein>
<dbReference type="PANTHER" id="PTHR43406">
    <property type="entry name" value="TRYPTOPHAN SYNTHASE, ALPHA CHAIN"/>
    <property type="match status" value="1"/>
</dbReference>
<evidence type="ECO:0000256" key="4">
    <source>
        <dbReference type="ARBA" id="ARBA00022822"/>
    </source>
</evidence>
<dbReference type="Pfam" id="PF00290">
    <property type="entry name" value="Trp_syntA"/>
    <property type="match status" value="1"/>
</dbReference>
<keyword evidence="5 8" id="KW-0057">Aromatic amino acid biosynthesis</keyword>
<sequence>MNRIDAKFAECKEQGRKALITFITAGDPNLSVTQEAVLAMDRAGADLIELGVPFSDPVAEGPVIQEASQRALAAGTTLVAIFDLVKRLRERTQKPLLLMLYLNSIYRFGKERFFSLCEQCGVDGVIVPDMPYEEKDEIEGVAEAHGVYSIRLVAPTSHERAAKIAKGAKGFLYCVSSTGVTGMRSGFSTDFDAFFGQIRPYATIPCAVGFGISGPEQAKEMQRYCDGVIVGSAVVKVAAEHGESCAGPLYDFVRSLREGMDGDTK</sequence>
<comment type="subunit">
    <text evidence="2 8">Tetramer of two alpha and two beta chains.</text>
</comment>
<dbReference type="Proteomes" id="UP001489509">
    <property type="component" value="Unassembled WGS sequence"/>
</dbReference>
<keyword evidence="3 8" id="KW-0028">Amino-acid biosynthesis</keyword>
<dbReference type="Gene3D" id="3.20.20.70">
    <property type="entry name" value="Aldolase class I"/>
    <property type="match status" value="1"/>
</dbReference>
<dbReference type="InterPro" id="IPR011060">
    <property type="entry name" value="RibuloseP-bd_barrel"/>
</dbReference>
<gene>
    <name evidence="8 10" type="primary">trpA</name>
    <name evidence="10" type="ORF">WMO26_02830</name>
</gene>
<dbReference type="InterPro" id="IPR018204">
    <property type="entry name" value="Trp_synthase_alpha_AS"/>
</dbReference>
<evidence type="ECO:0000313" key="10">
    <source>
        <dbReference type="EMBL" id="MEQ2439757.1"/>
    </source>
</evidence>
<dbReference type="InterPro" id="IPR002028">
    <property type="entry name" value="Trp_synthase_suA"/>
</dbReference>
<evidence type="ECO:0000256" key="3">
    <source>
        <dbReference type="ARBA" id="ARBA00022605"/>
    </source>
</evidence>
<dbReference type="NCBIfam" id="TIGR00262">
    <property type="entry name" value="trpA"/>
    <property type="match status" value="1"/>
</dbReference>
<proteinExistence type="inferred from homology"/>
<evidence type="ECO:0000256" key="1">
    <source>
        <dbReference type="ARBA" id="ARBA00004733"/>
    </source>
</evidence>
<evidence type="ECO:0000313" key="11">
    <source>
        <dbReference type="Proteomes" id="UP001489509"/>
    </source>
</evidence>
<evidence type="ECO:0000256" key="8">
    <source>
        <dbReference type="HAMAP-Rule" id="MF_00131"/>
    </source>
</evidence>
<evidence type="ECO:0000256" key="5">
    <source>
        <dbReference type="ARBA" id="ARBA00023141"/>
    </source>
</evidence>
<keyword evidence="6 8" id="KW-0456">Lyase</keyword>
<dbReference type="RefSeq" id="WP_349218019.1">
    <property type="nucleotide sequence ID" value="NZ_JBBMFD010000002.1"/>
</dbReference>
<comment type="catalytic activity">
    <reaction evidence="7 8">
        <text>(1S,2R)-1-C-(indol-3-yl)glycerol 3-phosphate + L-serine = D-glyceraldehyde 3-phosphate + L-tryptophan + H2O</text>
        <dbReference type="Rhea" id="RHEA:10532"/>
        <dbReference type="ChEBI" id="CHEBI:15377"/>
        <dbReference type="ChEBI" id="CHEBI:33384"/>
        <dbReference type="ChEBI" id="CHEBI:57912"/>
        <dbReference type="ChEBI" id="CHEBI:58866"/>
        <dbReference type="ChEBI" id="CHEBI:59776"/>
        <dbReference type="EC" id="4.2.1.20"/>
    </reaction>
</comment>
<dbReference type="PANTHER" id="PTHR43406:SF1">
    <property type="entry name" value="TRYPTOPHAN SYNTHASE ALPHA CHAIN, CHLOROPLASTIC"/>
    <property type="match status" value="1"/>
</dbReference>
<dbReference type="EMBL" id="JBBMFD010000002">
    <property type="protein sequence ID" value="MEQ2439757.1"/>
    <property type="molecule type" value="Genomic_DNA"/>
</dbReference>
<keyword evidence="4 8" id="KW-0822">Tryptophan biosynthesis</keyword>
<name>A0ABV1DZH9_9FIRM</name>
<feature type="active site" description="Proton acceptor" evidence="8">
    <location>
        <position position="60"/>
    </location>
</feature>
<evidence type="ECO:0000256" key="6">
    <source>
        <dbReference type="ARBA" id="ARBA00023239"/>
    </source>
</evidence>
<reference evidence="10 11" key="1">
    <citation type="submission" date="2024-03" db="EMBL/GenBank/DDBJ databases">
        <title>Human intestinal bacterial collection.</title>
        <authorList>
            <person name="Pauvert C."/>
            <person name="Hitch T.C.A."/>
            <person name="Clavel T."/>
        </authorList>
    </citation>
    <scope>NUCLEOTIDE SEQUENCE [LARGE SCALE GENOMIC DNA]</scope>
    <source>
        <strain evidence="10 11">CLA-JM-H44</strain>
    </source>
</reference>
<dbReference type="SUPFAM" id="SSF51366">
    <property type="entry name" value="Ribulose-phoshate binding barrel"/>
    <property type="match status" value="1"/>
</dbReference>
<feature type="active site" description="Proton acceptor" evidence="8">
    <location>
        <position position="49"/>
    </location>
</feature>
<evidence type="ECO:0000256" key="9">
    <source>
        <dbReference type="RuleBase" id="RU003662"/>
    </source>
</evidence>
<comment type="caution">
    <text evidence="10">The sequence shown here is derived from an EMBL/GenBank/DDBJ whole genome shotgun (WGS) entry which is preliminary data.</text>
</comment>
<evidence type="ECO:0000256" key="7">
    <source>
        <dbReference type="ARBA" id="ARBA00049047"/>
    </source>
</evidence>
<organism evidence="10 11">
    <name type="scientific">Solibaculum intestinale</name>
    <dbReference type="NCBI Taxonomy" id="3133165"/>
    <lineage>
        <taxon>Bacteria</taxon>
        <taxon>Bacillati</taxon>
        <taxon>Bacillota</taxon>
        <taxon>Clostridia</taxon>
        <taxon>Eubacteriales</taxon>
        <taxon>Oscillospiraceae</taxon>
        <taxon>Solibaculum</taxon>
    </lineage>
</organism>
<dbReference type="HAMAP" id="MF_00131">
    <property type="entry name" value="Trp_synth_alpha"/>
    <property type="match status" value="1"/>
</dbReference>
<dbReference type="EC" id="4.2.1.20" evidence="8"/>
<comment type="similarity">
    <text evidence="8 9">Belongs to the TrpA family.</text>
</comment>
<evidence type="ECO:0000256" key="2">
    <source>
        <dbReference type="ARBA" id="ARBA00011270"/>
    </source>
</evidence>
<comment type="function">
    <text evidence="8">The alpha subunit is responsible for the aldol cleavage of indoleglycerol phosphate to indole and glyceraldehyde 3-phosphate.</text>
</comment>
<accession>A0ABV1DZH9</accession>
<keyword evidence="11" id="KW-1185">Reference proteome</keyword>
<dbReference type="CDD" id="cd04724">
    <property type="entry name" value="Tryptophan_synthase_alpha"/>
    <property type="match status" value="1"/>
</dbReference>
<comment type="pathway">
    <text evidence="1 8">Amino-acid biosynthesis; L-tryptophan biosynthesis; L-tryptophan from chorismate: step 5/5.</text>
</comment>
<dbReference type="PROSITE" id="PS00167">
    <property type="entry name" value="TRP_SYNTHASE_ALPHA"/>
    <property type="match status" value="1"/>
</dbReference>
<dbReference type="GO" id="GO:0004834">
    <property type="term" value="F:tryptophan synthase activity"/>
    <property type="evidence" value="ECO:0007669"/>
    <property type="project" value="UniProtKB-EC"/>
</dbReference>
<dbReference type="InterPro" id="IPR013785">
    <property type="entry name" value="Aldolase_TIM"/>
</dbReference>